<dbReference type="GO" id="GO:0050515">
    <property type="term" value="F:4-(cytidine 5'-diphospho)-2-C-methyl-D-erythritol kinase activity"/>
    <property type="evidence" value="ECO:0007669"/>
    <property type="project" value="UniProtKB-UniRule"/>
</dbReference>
<dbReference type="EC" id="2.7.1.148" evidence="2 10"/>
<keyword evidence="8 10" id="KW-0414">Isoprene biosynthesis</keyword>
<comment type="pathway">
    <text evidence="10">Isoprenoid biosynthesis; isopentenyl diphosphate biosynthesis via DXP pathway; isopentenyl diphosphate from 1-deoxy-D-xylulose 5-phosphate: step 3/6.</text>
</comment>
<accession>A0A1Y3PJN2</accession>
<evidence type="ECO:0000256" key="1">
    <source>
        <dbReference type="ARBA" id="ARBA00009684"/>
    </source>
</evidence>
<evidence type="ECO:0000256" key="6">
    <source>
        <dbReference type="ARBA" id="ARBA00022777"/>
    </source>
</evidence>
<dbReference type="InterPro" id="IPR013750">
    <property type="entry name" value="GHMP_kinase_C_dom"/>
</dbReference>
<dbReference type="NCBIfam" id="TIGR00154">
    <property type="entry name" value="ispE"/>
    <property type="match status" value="1"/>
</dbReference>
<dbReference type="Pfam" id="PF00288">
    <property type="entry name" value="GHMP_kinases_N"/>
    <property type="match status" value="1"/>
</dbReference>
<dbReference type="Pfam" id="PF08544">
    <property type="entry name" value="GHMP_kinases_C"/>
    <property type="match status" value="1"/>
</dbReference>
<dbReference type="SUPFAM" id="SSF54211">
    <property type="entry name" value="Ribosomal protein S5 domain 2-like"/>
    <property type="match status" value="1"/>
</dbReference>
<evidence type="ECO:0000256" key="2">
    <source>
        <dbReference type="ARBA" id="ARBA00012052"/>
    </source>
</evidence>
<dbReference type="Proteomes" id="UP000196475">
    <property type="component" value="Unassembled WGS sequence"/>
</dbReference>
<gene>
    <name evidence="10" type="primary">ispE</name>
    <name evidence="13" type="ORF">BAA01_14800</name>
</gene>
<dbReference type="Gene3D" id="3.30.230.10">
    <property type="match status" value="1"/>
</dbReference>
<keyword evidence="7 10" id="KW-0067">ATP-binding</keyword>
<dbReference type="AlphaFoldDB" id="A0A1Y3PJN2"/>
<dbReference type="PANTHER" id="PTHR43527:SF2">
    <property type="entry name" value="4-DIPHOSPHOCYTIDYL-2-C-METHYL-D-ERYTHRITOL KINASE, CHLOROPLASTIC"/>
    <property type="match status" value="1"/>
</dbReference>
<feature type="binding site" evidence="10">
    <location>
        <begin position="94"/>
        <end position="104"/>
    </location>
    <ligand>
        <name>ATP</name>
        <dbReference type="ChEBI" id="CHEBI:30616"/>
    </ligand>
</feature>
<evidence type="ECO:0000256" key="5">
    <source>
        <dbReference type="ARBA" id="ARBA00022741"/>
    </source>
</evidence>
<dbReference type="HAMAP" id="MF_00061">
    <property type="entry name" value="IspE"/>
    <property type="match status" value="1"/>
</dbReference>
<evidence type="ECO:0000259" key="11">
    <source>
        <dbReference type="Pfam" id="PF00288"/>
    </source>
</evidence>
<dbReference type="GO" id="GO:0005524">
    <property type="term" value="F:ATP binding"/>
    <property type="evidence" value="ECO:0007669"/>
    <property type="project" value="UniProtKB-UniRule"/>
</dbReference>
<evidence type="ECO:0000313" key="14">
    <source>
        <dbReference type="Proteomes" id="UP000196475"/>
    </source>
</evidence>
<dbReference type="PANTHER" id="PTHR43527">
    <property type="entry name" value="4-DIPHOSPHOCYTIDYL-2-C-METHYL-D-ERYTHRITOL KINASE, CHLOROPLASTIC"/>
    <property type="match status" value="1"/>
</dbReference>
<evidence type="ECO:0000259" key="12">
    <source>
        <dbReference type="Pfam" id="PF08544"/>
    </source>
</evidence>
<sequence length="290" mass="31923">MNVFVKAPAKINLSLDVLHKRPDGYHEVDMVMTTIDLADRITLEDRADGRIHLVTNSGVIPQDARNLAWRAAELVRERFRIDRGVTIAIAKEIPVAAGLAGGSSDAAAVLKGLNQLWKLGASLDELMELGTQLGSDVPFCLVQGTARATGRGECIEELPAMPPCWVVLAKPPISISTADVYSDLDLAQITARPKTESLIASLARNDFHGVARQMRNVLEPFVFRKYPEVARLKEQMLRFSSEGVLMSGSGPTVYALFQQESRARRLLHGLKGFCKEVYMVRLLGKRPMST</sequence>
<dbReference type="FunFam" id="3.30.230.10:FF:000029">
    <property type="entry name" value="4-diphosphocytidyl-2-C-methyl-D-erythritol kinase"/>
    <property type="match status" value="1"/>
</dbReference>
<comment type="catalytic activity">
    <reaction evidence="10">
        <text>4-CDP-2-C-methyl-D-erythritol + ATP = 4-CDP-2-C-methyl-D-erythritol 2-phosphate + ADP + H(+)</text>
        <dbReference type="Rhea" id="RHEA:18437"/>
        <dbReference type="ChEBI" id="CHEBI:15378"/>
        <dbReference type="ChEBI" id="CHEBI:30616"/>
        <dbReference type="ChEBI" id="CHEBI:57823"/>
        <dbReference type="ChEBI" id="CHEBI:57919"/>
        <dbReference type="ChEBI" id="CHEBI:456216"/>
        <dbReference type="EC" id="2.7.1.148"/>
    </reaction>
</comment>
<dbReference type="PRINTS" id="PR00958">
    <property type="entry name" value="HOMSERKINASE"/>
</dbReference>
<feature type="active site" evidence="10">
    <location>
        <position position="136"/>
    </location>
</feature>
<organism evidence="13 14">
    <name type="scientific">Bacillus thermozeamaize</name>
    <dbReference type="NCBI Taxonomy" id="230954"/>
    <lineage>
        <taxon>Bacteria</taxon>
        <taxon>Bacillati</taxon>
        <taxon>Bacillota</taxon>
        <taxon>Bacilli</taxon>
        <taxon>Bacillales</taxon>
        <taxon>Bacillaceae</taxon>
        <taxon>Bacillus</taxon>
    </lineage>
</organism>
<comment type="function">
    <text evidence="10">Catalyzes the phosphorylation of the position 2 hydroxy group of 4-diphosphocytidyl-2C-methyl-D-erythritol.</text>
</comment>
<dbReference type="InterPro" id="IPR014721">
    <property type="entry name" value="Ribsml_uS5_D2-typ_fold_subgr"/>
</dbReference>
<dbReference type="InterPro" id="IPR004424">
    <property type="entry name" value="IspE"/>
</dbReference>
<evidence type="ECO:0000256" key="8">
    <source>
        <dbReference type="ARBA" id="ARBA00023229"/>
    </source>
</evidence>
<feature type="domain" description="GHMP kinase N-terminal" evidence="11">
    <location>
        <begin position="66"/>
        <end position="144"/>
    </location>
</feature>
<proteinExistence type="inferred from homology"/>
<evidence type="ECO:0000256" key="4">
    <source>
        <dbReference type="ARBA" id="ARBA00022679"/>
    </source>
</evidence>
<dbReference type="Gene3D" id="3.30.70.890">
    <property type="entry name" value="GHMP kinase, C-terminal domain"/>
    <property type="match status" value="1"/>
</dbReference>
<dbReference type="GO" id="GO:0019288">
    <property type="term" value="P:isopentenyl diphosphate biosynthetic process, methylerythritol 4-phosphate pathway"/>
    <property type="evidence" value="ECO:0007669"/>
    <property type="project" value="UniProtKB-UniRule"/>
</dbReference>
<dbReference type="InterPro" id="IPR036554">
    <property type="entry name" value="GHMP_kinase_C_sf"/>
</dbReference>
<evidence type="ECO:0000256" key="3">
    <source>
        <dbReference type="ARBA" id="ARBA00017473"/>
    </source>
</evidence>
<dbReference type="InterPro" id="IPR020568">
    <property type="entry name" value="Ribosomal_Su5_D2-typ_SF"/>
</dbReference>
<feature type="active site" evidence="10">
    <location>
        <position position="10"/>
    </location>
</feature>
<dbReference type="SUPFAM" id="SSF55060">
    <property type="entry name" value="GHMP Kinase, C-terminal domain"/>
    <property type="match status" value="1"/>
</dbReference>
<comment type="similarity">
    <text evidence="1 10">Belongs to the GHMP kinase family. IspE subfamily.</text>
</comment>
<keyword evidence="5 10" id="KW-0547">Nucleotide-binding</keyword>
<reference evidence="14" key="1">
    <citation type="submission" date="2016-06" db="EMBL/GenBank/DDBJ databases">
        <authorList>
            <person name="Nascimento L."/>
            <person name="Pereira R.V."/>
            <person name="Martins L.F."/>
            <person name="Quaggio R.B."/>
            <person name="Silva A.M."/>
            <person name="Setubal J.C."/>
        </authorList>
    </citation>
    <scope>NUCLEOTIDE SEQUENCE [LARGE SCALE GENOMIC DNA]</scope>
</reference>
<feature type="domain" description="GHMP kinase C-terminal" evidence="12">
    <location>
        <begin position="199"/>
        <end position="274"/>
    </location>
</feature>
<dbReference type="EMBL" id="LZRT01000107">
    <property type="protein sequence ID" value="OUM85308.1"/>
    <property type="molecule type" value="Genomic_DNA"/>
</dbReference>
<comment type="caution">
    <text evidence="13">The sequence shown here is derived from an EMBL/GenBank/DDBJ whole genome shotgun (WGS) entry which is preliminary data.</text>
</comment>
<dbReference type="UniPathway" id="UPA00056">
    <property type="reaction ID" value="UER00094"/>
</dbReference>
<evidence type="ECO:0000256" key="10">
    <source>
        <dbReference type="HAMAP-Rule" id="MF_00061"/>
    </source>
</evidence>
<evidence type="ECO:0000313" key="13">
    <source>
        <dbReference type="EMBL" id="OUM85308.1"/>
    </source>
</evidence>
<dbReference type="InterPro" id="IPR006204">
    <property type="entry name" value="GHMP_kinase_N_dom"/>
</dbReference>
<protein>
    <recommendedName>
        <fullName evidence="3 10">4-diphosphocytidyl-2-C-methyl-D-erythritol kinase</fullName>
        <shortName evidence="10">CMK</shortName>
        <ecNumber evidence="2 10">2.7.1.148</ecNumber>
    </recommendedName>
    <alternativeName>
        <fullName evidence="9 10">4-(cytidine-5'-diphospho)-2-C-methyl-D-erythritol kinase</fullName>
    </alternativeName>
</protein>
<evidence type="ECO:0000256" key="9">
    <source>
        <dbReference type="ARBA" id="ARBA00032554"/>
    </source>
</evidence>
<dbReference type="PIRSF" id="PIRSF010376">
    <property type="entry name" value="IspE"/>
    <property type="match status" value="1"/>
</dbReference>
<dbReference type="FunFam" id="3.30.70.890:FF:000006">
    <property type="entry name" value="4-diphosphocytidyl-2-C-methyl-D-erythritol kinase"/>
    <property type="match status" value="1"/>
</dbReference>
<keyword evidence="6 10" id="KW-0418">Kinase</keyword>
<evidence type="ECO:0000256" key="7">
    <source>
        <dbReference type="ARBA" id="ARBA00022840"/>
    </source>
</evidence>
<dbReference type="GO" id="GO:0016114">
    <property type="term" value="P:terpenoid biosynthetic process"/>
    <property type="evidence" value="ECO:0007669"/>
    <property type="project" value="UniProtKB-UniRule"/>
</dbReference>
<name>A0A1Y3PJN2_9BACI</name>
<dbReference type="NCBIfam" id="NF011202">
    <property type="entry name" value="PRK14608.1"/>
    <property type="match status" value="1"/>
</dbReference>
<keyword evidence="4 10" id="KW-0808">Transferase</keyword>